<evidence type="ECO:0000256" key="1">
    <source>
        <dbReference type="ARBA" id="ARBA00022741"/>
    </source>
</evidence>
<keyword evidence="5" id="KW-1185">Reference proteome</keyword>
<dbReference type="CDD" id="cd02038">
    <property type="entry name" value="FlhG-like"/>
    <property type="match status" value="1"/>
</dbReference>
<dbReference type="Gene3D" id="3.40.50.300">
    <property type="entry name" value="P-loop containing nucleotide triphosphate hydrolases"/>
    <property type="match status" value="1"/>
</dbReference>
<dbReference type="GO" id="GO:0051782">
    <property type="term" value="P:negative regulation of cell division"/>
    <property type="evidence" value="ECO:0007669"/>
    <property type="project" value="TreeGrafter"/>
</dbReference>
<dbReference type="PANTHER" id="PTHR43384">
    <property type="entry name" value="SEPTUM SITE-DETERMINING PROTEIN MIND HOMOLOG, CHLOROPLASTIC-RELATED"/>
    <property type="match status" value="1"/>
</dbReference>
<name>A0A2W0HKK1_9BACI</name>
<keyword evidence="2" id="KW-0067">ATP-binding</keyword>
<dbReference type="PANTHER" id="PTHR43384:SF4">
    <property type="entry name" value="CELLULOSE BIOSYNTHESIS PROTEIN BCSQ-RELATED"/>
    <property type="match status" value="1"/>
</dbReference>
<evidence type="ECO:0000256" key="3">
    <source>
        <dbReference type="SAM" id="MobiDB-lite"/>
    </source>
</evidence>
<dbReference type="GO" id="GO:0016887">
    <property type="term" value="F:ATP hydrolysis activity"/>
    <property type="evidence" value="ECO:0007669"/>
    <property type="project" value="TreeGrafter"/>
</dbReference>
<dbReference type="InterPro" id="IPR050625">
    <property type="entry name" value="ParA/MinD_ATPase"/>
</dbReference>
<gene>
    <name evidence="4" type="ORF">CR205_05415</name>
</gene>
<accession>A0A2W0HKK1</accession>
<protein>
    <submittedName>
        <fullName evidence="4">Cobyrinic acid a,c-diamide synthase</fullName>
    </submittedName>
</protein>
<dbReference type="GO" id="GO:0005829">
    <property type="term" value="C:cytosol"/>
    <property type="evidence" value="ECO:0007669"/>
    <property type="project" value="TreeGrafter"/>
</dbReference>
<proteinExistence type="predicted"/>
<reference evidence="4 5" key="1">
    <citation type="submission" date="2017-10" db="EMBL/GenBank/DDBJ databases">
        <title>Bacillus sp. nov., a halophilic bacterium isolated from a Yangshapao Lake.</title>
        <authorList>
            <person name="Wang H."/>
        </authorList>
    </citation>
    <scope>NUCLEOTIDE SEQUENCE [LARGE SCALE GENOMIC DNA]</scope>
    <source>
        <strain evidence="4 5">YSP-3</strain>
    </source>
</reference>
<dbReference type="InterPro" id="IPR027417">
    <property type="entry name" value="P-loop_NTPase"/>
</dbReference>
<dbReference type="SUPFAM" id="SSF52540">
    <property type="entry name" value="P-loop containing nucleoside triphosphate hydrolases"/>
    <property type="match status" value="1"/>
</dbReference>
<dbReference type="Proteomes" id="UP000248066">
    <property type="component" value="Unassembled WGS sequence"/>
</dbReference>
<sequence>MAAMNSDQAASLRRKAERLKSHGNKAGAREGARILAVVSGKGGVGKTNVAVNFGASLEKSGKKVLLIDLDIGMANVDIILGEPSGCSLPEMIENDLPSEEVLQKSAAYPNLSFISGGNGLSEIMELDQVRKNLLTNRLDEWSRTFDVILLDLGAGAAKDTLNVMVTADQTVVVTTPEPAAVTDAYSVIKLIHGKKASMPVNILVNKCRDDKHGRHIYGHLSDVCRQFLGKETGYFGAVPMDESVWKAVCSQTPYTTGYPKSQASRAVQRLTKDYLAADGYRPKTQVNFAARISAWLRGNRK</sequence>
<dbReference type="InterPro" id="IPR033875">
    <property type="entry name" value="FlhG"/>
</dbReference>
<dbReference type="GO" id="GO:0009898">
    <property type="term" value="C:cytoplasmic side of plasma membrane"/>
    <property type="evidence" value="ECO:0007669"/>
    <property type="project" value="TreeGrafter"/>
</dbReference>
<comment type="caution">
    <text evidence="4">The sequence shown here is derived from an EMBL/GenBank/DDBJ whole genome shotgun (WGS) entry which is preliminary data.</text>
</comment>
<feature type="compositionally biased region" description="Basic residues" evidence="3">
    <location>
        <begin position="12"/>
        <end position="23"/>
    </location>
</feature>
<dbReference type="PIRSF" id="PIRSF003092">
    <property type="entry name" value="MinD"/>
    <property type="match status" value="1"/>
</dbReference>
<dbReference type="InterPro" id="IPR025501">
    <property type="entry name" value="MinD_FleN"/>
</dbReference>
<organism evidence="4 5">
    <name type="scientific">Alteribacter lacisalsi</name>
    <dbReference type="NCBI Taxonomy" id="2045244"/>
    <lineage>
        <taxon>Bacteria</taxon>
        <taxon>Bacillati</taxon>
        <taxon>Bacillota</taxon>
        <taxon>Bacilli</taxon>
        <taxon>Bacillales</taxon>
        <taxon>Bacillaceae</taxon>
        <taxon>Alteribacter</taxon>
    </lineage>
</organism>
<dbReference type="EMBL" id="PDOF01000001">
    <property type="protein sequence ID" value="PYZ98035.1"/>
    <property type="molecule type" value="Genomic_DNA"/>
</dbReference>
<evidence type="ECO:0000313" key="5">
    <source>
        <dbReference type="Proteomes" id="UP000248066"/>
    </source>
</evidence>
<dbReference type="InterPro" id="IPR033756">
    <property type="entry name" value="YlxH/NBP35"/>
</dbReference>
<keyword evidence="1" id="KW-0547">Nucleotide-binding</keyword>
<dbReference type="AlphaFoldDB" id="A0A2W0HKK1"/>
<dbReference type="GO" id="GO:0005524">
    <property type="term" value="F:ATP binding"/>
    <property type="evidence" value="ECO:0007669"/>
    <property type="project" value="UniProtKB-KW"/>
</dbReference>
<feature type="region of interest" description="Disordered" evidence="3">
    <location>
        <begin position="1"/>
        <end position="25"/>
    </location>
</feature>
<evidence type="ECO:0000313" key="4">
    <source>
        <dbReference type="EMBL" id="PYZ98035.1"/>
    </source>
</evidence>
<evidence type="ECO:0000256" key="2">
    <source>
        <dbReference type="ARBA" id="ARBA00022840"/>
    </source>
</evidence>
<dbReference type="Pfam" id="PF10609">
    <property type="entry name" value="ParA"/>
    <property type="match status" value="1"/>
</dbReference>